<dbReference type="EMBL" id="CM007370">
    <property type="protein sequence ID" value="OIW03652.1"/>
    <property type="molecule type" value="Genomic_DNA"/>
</dbReference>
<dbReference type="Pfam" id="PF14543">
    <property type="entry name" value="TAXi_N"/>
    <property type="match status" value="1"/>
</dbReference>
<dbReference type="Gene3D" id="1.10.10.10">
    <property type="entry name" value="Winged helix-like DNA-binding domain superfamily/Winged helix DNA-binding domain"/>
    <property type="match status" value="1"/>
</dbReference>
<dbReference type="GO" id="GO:0006325">
    <property type="term" value="P:chromatin organization"/>
    <property type="evidence" value="ECO:0007669"/>
    <property type="project" value="UniProtKB-KW"/>
</dbReference>
<name>A0A1J7GTA7_LUPAN</name>
<dbReference type="InterPro" id="IPR007526">
    <property type="entry name" value="SWIRM"/>
</dbReference>
<evidence type="ECO:0000256" key="2">
    <source>
        <dbReference type="ARBA" id="ARBA00007447"/>
    </source>
</evidence>
<dbReference type="InterPro" id="IPR001969">
    <property type="entry name" value="Aspartic_peptidase_AS"/>
</dbReference>
<dbReference type="PROSITE" id="PS50934">
    <property type="entry name" value="SWIRM"/>
    <property type="match status" value="1"/>
</dbReference>
<keyword evidence="7" id="KW-0560">Oxidoreductase</keyword>
<keyword evidence="11" id="KW-0812">Transmembrane</keyword>
<feature type="compositionally biased region" description="Low complexity" evidence="10">
    <location>
        <begin position="615"/>
        <end position="629"/>
    </location>
</feature>
<dbReference type="PRINTS" id="PR00792">
    <property type="entry name" value="PEPSIN"/>
</dbReference>
<evidence type="ECO:0000256" key="11">
    <source>
        <dbReference type="SAM" id="Phobius"/>
    </source>
</evidence>
<dbReference type="Gramene" id="OIW03652">
    <property type="protein sequence ID" value="OIW03652"/>
    <property type="gene ID" value="TanjilG_22309"/>
</dbReference>
<dbReference type="Pfam" id="PF04433">
    <property type="entry name" value="SWIRM"/>
    <property type="match status" value="1"/>
</dbReference>
<dbReference type="Gene3D" id="3.90.660.10">
    <property type="match status" value="1"/>
</dbReference>
<dbReference type="InterPro" id="IPR033121">
    <property type="entry name" value="PEPTIDASE_A1"/>
</dbReference>
<dbReference type="Pfam" id="PF01593">
    <property type="entry name" value="Amino_oxidase"/>
    <property type="match status" value="1"/>
</dbReference>
<dbReference type="InterPro" id="IPR021109">
    <property type="entry name" value="Peptidase_aspartic_dom_sf"/>
</dbReference>
<dbReference type="GO" id="GO:0005634">
    <property type="term" value="C:nucleus"/>
    <property type="evidence" value="ECO:0007669"/>
    <property type="project" value="TreeGrafter"/>
</dbReference>
<evidence type="ECO:0000313" key="14">
    <source>
        <dbReference type="EMBL" id="OIW03652.1"/>
    </source>
</evidence>
<reference evidence="14 15" key="1">
    <citation type="journal article" date="2017" name="Plant Biotechnol. J.">
        <title>A comprehensive draft genome sequence for lupin (Lupinus angustifolius), an emerging health food: insights into plant-microbe interactions and legume evolution.</title>
        <authorList>
            <person name="Hane J.K."/>
            <person name="Ming Y."/>
            <person name="Kamphuis L.G."/>
            <person name="Nelson M.N."/>
            <person name="Garg G."/>
            <person name="Atkins C.A."/>
            <person name="Bayer P.E."/>
            <person name="Bravo A."/>
            <person name="Bringans S."/>
            <person name="Cannon S."/>
            <person name="Edwards D."/>
            <person name="Foley R."/>
            <person name="Gao L.L."/>
            <person name="Harrison M.J."/>
            <person name="Huang W."/>
            <person name="Hurgobin B."/>
            <person name="Li S."/>
            <person name="Liu C.W."/>
            <person name="McGrath A."/>
            <person name="Morahan G."/>
            <person name="Murray J."/>
            <person name="Weller J."/>
            <person name="Jian J."/>
            <person name="Singh K.B."/>
        </authorList>
    </citation>
    <scope>NUCLEOTIDE SEQUENCE [LARGE SCALE GENOMIC DNA]</scope>
    <source>
        <strain evidence="15">cv. Tanjil</strain>
        <tissue evidence="14">Whole plant</tissue>
    </source>
</reference>
<dbReference type="FunFam" id="1.10.10.10:FF:000064">
    <property type="entry name" value="Lysine-specific histone demethylase 1A"/>
    <property type="match status" value="1"/>
</dbReference>
<dbReference type="InterPro" id="IPR036188">
    <property type="entry name" value="FAD/NAD-bd_sf"/>
</dbReference>
<keyword evidence="3 9" id="KW-0645">Protease</keyword>
<gene>
    <name evidence="14" type="ORF">TanjilG_22309</name>
</gene>
<evidence type="ECO:0000256" key="1">
    <source>
        <dbReference type="ARBA" id="ARBA00005995"/>
    </source>
</evidence>
<keyword evidence="6" id="KW-0156">Chromatin regulator</keyword>
<evidence type="ECO:0000259" key="13">
    <source>
        <dbReference type="PROSITE" id="PS51767"/>
    </source>
</evidence>
<dbReference type="GO" id="GO:0006508">
    <property type="term" value="P:proteolysis"/>
    <property type="evidence" value="ECO:0007669"/>
    <property type="project" value="UniProtKB-KW"/>
</dbReference>
<evidence type="ECO:0000256" key="10">
    <source>
        <dbReference type="SAM" id="MobiDB-lite"/>
    </source>
</evidence>
<dbReference type="GO" id="GO:0016491">
    <property type="term" value="F:oxidoreductase activity"/>
    <property type="evidence" value="ECO:0007669"/>
    <property type="project" value="UniProtKB-KW"/>
</dbReference>
<sequence length="1355" mass="149840">MEDEEPSHIKGVVIISLPPPDNPSLGKTITAFTFSNPPLPSPLPLSYQPSFQQQTHQSQYPSTSHLHSSFNRVFLSTLLKFFSFFGILIFTLFLHGSLSSTTLQQLRVSNSDNGGEDDGLTTYMFPLFPKFGIHGQKDVKLQLGKLQKENFVTQRNAKVASRVADLSSVFPIGGNVYPDGLYFTYLLLGSPPKRYFLDVDTGSDLTWIQCDAPCKSCAKGAHVLYKPKRSNIVPSMDSLCMEVQKNQKNGGYHESFQQCDYEIQYADHSSSLGVLIKDELHLMTRNGSKTNLDFVFGCGYDQEGLLLNTLSKTDGIMGLSRAKVSLPYQLASKGLIKNVVGHCLSNDEVGGGYMFLGDDFVPYWGMSWALMANAVTTDLYQTEILGINYGNRLPSFEGSRKSGNVVFDSGSSYTYFPKEAYLNLVASLKEVSWLGLIQDDSDTTLPLCWRANVPIKSVKDVKHFFETLSLQFGSKWWILSTMFHIPPEGYLIISKKGNVCLAILDGSNVHDGSSIILGDISLRGHLVVYDNVEQKIGWKSADCDIPMRSRKTHNFLTDGIVKVPTRNSQQRTMEAHAEPSEHNSDDASPENDVALSSEDHSSLPKETTPELAVLDSPDSSSEPQPSNPNTRTRPDPPSGSTVPPPRKRRRRKKFFTELSANASQNRRSDVAKDTDVEALIANSVGFPGDSLTEEEIEASVVSTIGGSEQAKYLIVRNHILARWRSDVSVWLTREKALKSIRNEHKGLVDVAYRFLLEHGYINFGVALPIKEAKLRSIDGIERGTVIVVGAGLAGLVAARQLVFLGFKVVILEGRTRPGGRVKTRKIEGDRVEAAADFGGSVLTGINGNPLGVLARQLGLPLHKVRDICPLYMPDGKNVDSEIDSRVEVSFNKLLERVCKLRQKMIEEVKSVDCPLGTALEAFRRVYHVAEDKEERILLNWHLANLEYANATHMSNLSMAYWDQDDPFEMGGDHCFIPGGNEVFVRALAEDLPIFYGRTVECVKYGSDGVIVNAGGQEFRGDMALCTVPLGVLKKGSIEFVPELPQRKRDAIHRLGFGLLNKVIMLFPYNFWGGDLDTFGHLTEDLSMRGEFFLFYSYSSVSGGPLLVALVAGEAALRFEMMSPVESVRRVLEVLKNIYNPKGITVPDPIQAVCTRWGKDHFAYGSYSYVAVGSSGDDYDILAESVGDGRLFFAGEATNKLYPATMHGAFLSGMREAANILRMAKRRSPTPVDRTINISGENDDLNKLFVNPDQTFGSFSVLFDPQKNDLDCISLLRVRIGGAMLSSVGLYLYALVSKKQVIDLSQVEGDENRIRMLNRDIGVSLVGRKGLSSTAESLIASIKLSRFNLSEVRNGE</sequence>
<feature type="region of interest" description="Disordered" evidence="10">
    <location>
        <begin position="556"/>
        <end position="650"/>
    </location>
</feature>
<organism evidence="14 15">
    <name type="scientific">Lupinus angustifolius</name>
    <name type="common">Narrow-leaved blue lupine</name>
    <dbReference type="NCBI Taxonomy" id="3871"/>
    <lineage>
        <taxon>Eukaryota</taxon>
        <taxon>Viridiplantae</taxon>
        <taxon>Streptophyta</taxon>
        <taxon>Embryophyta</taxon>
        <taxon>Tracheophyta</taxon>
        <taxon>Spermatophyta</taxon>
        <taxon>Magnoliopsida</taxon>
        <taxon>eudicotyledons</taxon>
        <taxon>Gunneridae</taxon>
        <taxon>Pentapetalae</taxon>
        <taxon>rosids</taxon>
        <taxon>fabids</taxon>
        <taxon>Fabales</taxon>
        <taxon>Fabaceae</taxon>
        <taxon>Papilionoideae</taxon>
        <taxon>50 kb inversion clade</taxon>
        <taxon>genistoids sensu lato</taxon>
        <taxon>core genistoids</taxon>
        <taxon>Genisteae</taxon>
        <taxon>Lupinus</taxon>
    </lineage>
</organism>
<feature type="domain" description="Peptidase A1" evidence="13">
    <location>
        <begin position="182"/>
        <end position="539"/>
    </location>
</feature>
<evidence type="ECO:0008006" key="16">
    <source>
        <dbReference type="Google" id="ProtNLM"/>
    </source>
</evidence>
<dbReference type="InterPro" id="IPR032799">
    <property type="entry name" value="TAXi_C"/>
</dbReference>
<feature type="active site" evidence="8">
    <location>
        <position position="408"/>
    </location>
</feature>
<proteinExistence type="inferred from homology"/>
<dbReference type="SUPFAM" id="SSF50630">
    <property type="entry name" value="Acid proteases"/>
    <property type="match status" value="1"/>
</dbReference>
<accession>A0A1J7GTA7</accession>
<comment type="similarity">
    <text evidence="2 9">Belongs to the peptidase A1 family.</text>
</comment>
<evidence type="ECO:0000256" key="6">
    <source>
        <dbReference type="ARBA" id="ARBA00022853"/>
    </source>
</evidence>
<dbReference type="Pfam" id="PF14541">
    <property type="entry name" value="TAXi_C"/>
    <property type="match status" value="1"/>
</dbReference>
<keyword evidence="4 9" id="KW-0064">Aspartyl protease</keyword>
<dbReference type="PROSITE" id="PS51767">
    <property type="entry name" value="PEPTIDASE_A1"/>
    <property type="match status" value="1"/>
</dbReference>
<evidence type="ECO:0000256" key="4">
    <source>
        <dbReference type="ARBA" id="ARBA00022750"/>
    </source>
</evidence>
<feature type="domain" description="SWIRM" evidence="12">
    <location>
        <begin position="671"/>
        <end position="772"/>
    </location>
</feature>
<dbReference type="FunFam" id="2.40.70.10:FF:000015">
    <property type="entry name" value="Aspartyl protease family protein"/>
    <property type="match status" value="1"/>
</dbReference>
<dbReference type="SUPFAM" id="SSF46689">
    <property type="entry name" value="Homeodomain-like"/>
    <property type="match status" value="1"/>
</dbReference>
<evidence type="ECO:0000259" key="12">
    <source>
        <dbReference type="PROSITE" id="PS50934"/>
    </source>
</evidence>
<dbReference type="Proteomes" id="UP000188354">
    <property type="component" value="Chromosome LG10"/>
</dbReference>
<dbReference type="InterPro" id="IPR036388">
    <property type="entry name" value="WH-like_DNA-bd_sf"/>
</dbReference>
<dbReference type="InterPro" id="IPR002937">
    <property type="entry name" value="Amino_oxidase"/>
</dbReference>
<dbReference type="InterPro" id="IPR032861">
    <property type="entry name" value="TAXi_N"/>
</dbReference>
<dbReference type="PANTHER" id="PTHR10742">
    <property type="entry name" value="FLAVIN MONOAMINE OXIDASE"/>
    <property type="match status" value="1"/>
</dbReference>
<evidence type="ECO:0000256" key="7">
    <source>
        <dbReference type="ARBA" id="ARBA00023002"/>
    </source>
</evidence>
<protein>
    <recommendedName>
        <fullName evidence="16">SWIRM domain-containing protein</fullName>
    </recommendedName>
</protein>
<evidence type="ECO:0000256" key="9">
    <source>
        <dbReference type="RuleBase" id="RU000454"/>
    </source>
</evidence>
<evidence type="ECO:0000256" key="8">
    <source>
        <dbReference type="PIRSR" id="PIRSR601461-1"/>
    </source>
</evidence>
<dbReference type="GO" id="GO:0004190">
    <property type="term" value="F:aspartic-type endopeptidase activity"/>
    <property type="evidence" value="ECO:0007669"/>
    <property type="project" value="UniProtKB-KW"/>
</dbReference>
<dbReference type="Gene3D" id="3.50.50.60">
    <property type="entry name" value="FAD/NAD(P)-binding domain"/>
    <property type="match status" value="1"/>
</dbReference>
<feature type="compositionally biased region" description="Basic and acidic residues" evidence="10">
    <location>
        <begin position="573"/>
        <end position="585"/>
    </location>
</feature>
<dbReference type="PROSITE" id="PS00141">
    <property type="entry name" value="ASP_PROTEASE"/>
    <property type="match status" value="1"/>
</dbReference>
<comment type="similarity">
    <text evidence="1">Belongs to the flavin monoamine oxidase family.</text>
</comment>
<dbReference type="SUPFAM" id="SSF51905">
    <property type="entry name" value="FAD/NAD(P)-binding domain"/>
    <property type="match status" value="1"/>
</dbReference>
<keyword evidence="11" id="KW-0472">Membrane</keyword>
<dbReference type="SUPFAM" id="SSF54373">
    <property type="entry name" value="FAD-linked reductases, C-terminal domain"/>
    <property type="match status" value="1"/>
</dbReference>
<evidence type="ECO:0000256" key="5">
    <source>
        <dbReference type="ARBA" id="ARBA00022801"/>
    </source>
</evidence>
<keyword evidence="15" id="KW-1185">Reference proteome</keyword>
<evidence type="ECO:0000256" key="3">
    <source>
        <dbReference type="ARBA" id="ARBA00022670"/>
    </source>
</evidence>
<dbReference type="InterPro" id="IPR001461">
    <property type="entry name" value="Aspartic_peptidase_A1"/>
</dbReference>
<dbReference type="Gene3D" id="2.40.70.10">
    <property type="entry name" value="Acid Proteases"/>
    <property type="match status" value="2"/>
</dbReference>
<keyword evidence="5 9" id="KW-0378">Hydrolase</keyword>
<evidence type="ECO:0000313" key="15">
    <source>
        <dbReference type="Proteomes" id="UP000188354"/>
    </source>
</evidence>
<dbReference type="InterPro" id="IPR050281">
    <property type="entry name" value="Flavin_monoamine_oxidase"/>
</dbReference>
<keyword evidence="11" id="KW-1133">Transmembrane helix</keyword>
<dbReference type="InterPro" id="IPR009057">
    <property type="entry name" value="Homeodomain-like_sf"/>
</dbReference>
<dbReference type="STRING" id="3871.A0A1J7GTA7"/>
<feature type="transmembrane region" description="Helical" evidence="11">
    <location>
        <begin position="73"/>
        <end position="94"/>
    </location>
</feature>
<dbReference type="PANTHER" id="PTHR10742:SF381">
    <property type="entry name" value="LYSINE-SPECIFIC HISTONE DEMETHYLASE 1 HOMOLOG 1"/>
    <property type="match status" value="1"/>
</dbReference>
<feature type="active site" evidence="8">
    <location>
        <position position="200"/>
    </location>
</feature>